<dbReference type="Gene3D" id="3.40.50.300">
    <property type="entry name" value="P-loop containing nucleotide triphosphate hydrolases"/>
    <property type="match status" value="2"/>
</dbReference>
<comment type="subunit">
    <text evidence="6">Homodimer.</text>
</comment>
<keyword evidence="4 6" id="KW-0175">Coiled coil</keyword>
<comment type="similarity">
    <text evidence="6">Belongs to the SMC family.</text>
</comment>
<dbReference type="RefSeq" id="WP_348029526.1">
    <property type="nucleotide sequence ID" value="NZ_CP129113.1"/>
</dbReference>
<dbReference type="InterPro" id="IPR011890">
    <property type="entry name" value="SMC_prok"/>
</dbReference>
<keyword evidence="5 6" id="KW-0238">DNA-binding</keyword>
<dbReference type="PANTHER" id="PTHR43977">
    <property type="entry name" value="STRUCTURAL MAINTENANCE OF CHROMOSOMES PROTEIN 3"/>
    <property type="match status" value="1"/>
</dbReference>
<keyword evidence="9" id="KW-1185">Reference proteome</keyword>
<feature type="domain" description="SMC hinge" evidence="7">
    <location>
        <begin position="520"/>
        <end position="639"/>
    </location>
</feature>
<dbReference type="Pfam" id="PF06470">
    <property type="entry name" value="SMC_hinge"/>
    <property type="match status" value="1"/>
</dbReference>
<keyword evidence="1 6" id="KW-0963">Cytoplasm</keyword>
<evidence type="ECO:0000256" key="2">
    <source>
        <dbReference type="ARBA" id="ARBA00022741"/>
    </source>
</evidence>
<evidence type="ECO:0000256" key="4">
    <source>
        <dbReference type="ARBA" id="ARBA00023054"/>
    </source>
</evidence>
<evidence type="ECO:0000313" key="8">
    <source>
        <dbReference type="EMBL" id="WLV25733.1"/>
    </source>
</evidence>
<dbReference type="SMART" id="SM00968">
    <property type="entry name" value="SMC_hinge"/>
    <property type="match status" value="1"/>
</dbReference>
<dbReference type="InterPro" id="IPR024704">
    <property type="entry name" value="SMC"/>
</dbReference>
<evidence type="ECO:0000256" key="3">
    <source>
        <dbReference type="ARBA" id="ARBA00022840"/>
    </source>
</evidence>
<dbReference type="InterPro" id="IPR027417">
    <property type="entry name" value="P-loop_NTPase"/>
</dbReference>
<comment type="domain">
    <text evidence="6">Contains large globular domains required for ATP hydrolysis at each terminus and a third globular domain forming a flexible hinge near the middle of the molecule. These domains are separated by coiled-coil structures.</text>
</comment>
<gene>
    <name evidence="6 8" type="primary">smc</name>
    <name evidence="8" type="ORF">QR721_05880</name>
</gene>
<dbReference type="HAMAP" id="MF_01894">
    <property type="entry name" value="Smc_prok"/>
    <property type="match status" value="1"/>
</dbReference>
<keyword evidence="3 6" id="KW-0067">ATP-binding</keyword>
<dbReference type="SUPFAM" id="SSF75553">
    <property type="entry name" value="Smc hinge domain"/>
    <property type="match status" value="1"/>
</dbReference>
<feature type="binding site" evidence="6">
    <location>
        <begin position="32"/>
        <end position="39"/>
    </location>
    <ligand>
        <name>ATP</name>
        <dbReference type="ChEBI" id="CHEBI:30616"/>
    </ligand>
</feature>
<dbReference type="Pfam" id="PF02463">
    <property type="entry name" value="SMC_N"/>
    <property type="match status" value="2"/>
</dbReference>
<comment type="function">
    <text evidence="6">Required for chromosome condensation and partitioning.</text>
</comment>
<sequence>MYLKRLETVGFKSFAERIDLEFMPGMTAVVGPNGSGKSNITEAVRWVLGEQSAKSLRGAKMEDIIFQGSAGRKALNMAEVTIVLDNESQSLPLDFAEVSITRRVYRSGESEFYINRKSCRLKDIIDLFLDSGLGREAFSMISQGRVEEILSSKAEQRRTIFEEAAGVLKYKQRKQKAEYKLAETEMNLERVRDIAGELEQQIEPLELQADKAKQYKELANQRKSQEISILLAEIEQFHGEWKSLLDQLKEGEIREIAWKRSIGEQESKIEKEKKSLDELDGMIEEDQAMLVKLTEQIEQATGKREVLLERSRHAEAFRQKTTQEKERLGKQLNEIEYALKACRSEVDEKEFSYEELLKKIAQLERLLSELSINRSHEIENLKSDYIELLSKKAALSNEKKAVAEQLDKLSSRTDSEHDRTDHLHTKLKENERFIEKAKAYRYEVIKQVESSRANQHKNRDAISALQNELQRLRDIQYRSYEKVTKLQSRKEMLETMKAEMQGFQFGTKEILQAMEAGKLQGIKGAVIQLITVPDHLTDAIETALGGGAQHLVAENEAAARSGIAWLKQNKKGRATFLPLKTIEARRLPDSIIRNIEKHSGYIGIGSDLIKFEAESEPAIRHLLGNVVIAADLRAANEIAALCNRRYRIVTIDGDVVNPGGSMSGGTKRKTGTSIFSRKKELIEVHNILTEEEKVLASSQNEHREAEKRLSILKHEFEDAEKTLTTYSEKLAMAERSLQERELEKESLENQLAMQQQGNSDFRIERDELLSKQAEIREQLEALQNQILQMDKHIKDLVEADEKNKQKQTKVMEQLHAAQLELAKTGEQLQALYNRSALHDEQRSAIKAELVELNESLNFADEAQTEKLVQQLDKETRSAAKEKENVLARLRDIRQKRHDRTKRLQDAEQELKAENRLLQAFSKDRQNQEIHAARLDVSLDSKLETLQEEYNITHEKASSIYEKCENLEQGKIQLSQLNKQIERLGTVNLGAIEEFERISERFRFLTEQETDLITAMHTLNGAITELDGEMERRFAETFYEIQKEFSQVFQELFGGGRAELTLTDPGNLLGTGIEIVAEPPGKKLKALSLLSGGERALTAIALLFSILRVRPVPFCILDEVEAALDEANVVRFAKYLHAHSRRTQFIVITHRKGTMEEADALFGVTMEESGVSRLVSVKLSDAEDLVNI</sequence>
<feature type="coiled-coil region" evidence="6">
    <location>
        <begin position="889"/>
        <end position="923"/>
    </location>
</feature>
<evidence type="ECO:0000313" key="9">
    <source>
        <dbReference type="Proteomes" id="UP001180087"/>
    </source>
</evidence>
<dbReference type="CDD" id="cd03278">
    <property type="entry name" value="ABC_SMC_barmotin"/>
    <property type="match status" value="1"/>
</dbReference>
<organism evidence="8 9">
    <name type="scientific">Aciduricibacillus chroicocephali</name>
    <dbReference type="NCBI Taxonomy" id="3054939"/>
    <lineage>
        <taxon>Bacteria</taxon>
        <taxon>Bacillati</taxon>
        <taxon>Bacillota</taxon>
        <taxon>Bacilli</taxon>
        <taxon>Bacillales</taxon>
        <taxon>Bacillaceae</taxon>
        <taxon>Aciduricibacillus</taxon>
    </lineage>
</organism>
<evidence type="ECO:0000259" key="7">
    <source>
        <dbReference type="SMART" id="SM00968"/>
    </source>
</evidence>
<dbReference type="Gene3D" id="1.20.1060.20">
    <property type="match status" value="1"/>
</dbReference>
<accession>A0ABY9KY79</accession>
<dbReference type="PIRSF" id="PIRSF005719">
    <property type="entry name" value="SMC"/>
    <property type="match status" value="1"/>
</dbReference>
<comment type="subcellular location">
    <subcellularLocation>
        <location evidence="6">Cytoplasm</location>
    </subcellularLocation>
</comment>
<protein>
    <recommendedName>
        <fullName evidence="6">Chromosome partition protein Smc</fullName>
    </recommendedName>
</protein>
<keyword evidence="2 6" id="KW-0547">Nucleotide-binding</keyword>
<dbReference type="NCBIfam" id="TIGR02168">
    <property type="entry name" value="SMC_prok_B"/>
    <property type="match status" value="1"/>
</dbReference>
<name>A0ABY9KY79_9BACI</name>
<evidence type="ECO:0000256" key="5">
    <source>
        <dbReference type="ARBA" id="ARBA00023125"/>
    </source>
</evidence>
<proteinExistence type="inferred from homology"/>
<feature type="coiled-coil region" evidence="6">
    <location>
        <begin position="688"/>
        <end position="834"/>
    </location>
</feature>
<dbReference type="Gene3D" id="3.30.70.1620">
    <property type="match status" value="1"/>
</dbReference>
<dbReference type="InterPro" id="IPR036277">
    <property type="entry name" value="SMC_hinge_sf"/>
</dbReference>
<dbReference type="InterPro" id="IPR003395">
    <property type="entry name" value="RecF/RecN/SMC_N"/>
</dbReference>
<feature type="coiled-coil region" evidence="6">
    <location>
        <begin position="276"/>
        <end position="412"/>
    </location>
</feature>
<evidence type="ECO:0000256" key="6">
    <source>
        <dbReference type="HAMAP-Rule" id="MF_01894"/>
    </source>
</evidence>
<dbReference type="InterPro" id="IPR010935">
    <property type="entry name" value="SMC_hinge"/>
</dbReference>
<dbReference type="SUPFAM" id="SSF52540">
    <property type="entry name" value="P-loop containing nucleoside triphosphate hydrolases"/>
    <property type="match status" value="1"/>
</dbReference>
<reference evidence="8" key="1">
    <citation type="submission" date="2023-06" db="EMBL/GenBank/DDBJ databases">
        <title>A Treasure from Seagulls: Isolation and Description of Aciduricobacillus qingdaonensis gen. nov., sp. nov., a Rare Obligately Uric Acid-utilizing Member in the Family Bacillaceae.</title>
        <authorList>
            <person name="Liu W."/>
            <person name="Wang B."/>
        </authorList>
    </citation>
    <scope>NUCLEOTIDE SEQUENCE</scope>
    <source>
        <strain evidence="8">44XB</strain>
    </source>
</reference>
<evidence type="ECO:0000256" key="1">
    <source>
        <dbReference type="ARBA" id="ARBA00022490"/>
    </source>
</evidence>
<feature type="coiled-coil region" evidence="6">
    <location>
        <begin position="167"/>
        <end position="208"/>
    </location>
</feature>
<dbReference type="Proteomes" id="UP001180087">
    <property type="component" value="Chromosome"/>
</dbReference>
<dbReference type="EMBL" id="CP129113">
    <property type="protein sequence ID" value="WLV25733.1"/>
    <property type="molecule type" value="Genomic_DNA"/>
</dbReference>